<keyword evidence="4 7" id="KW-0863">Zinc-finger</keyword>
<feature type="domain" description="Zn(2)-C6 fungal-type" evidence="9">
    <location>
        <begin position="77"/>
        <end position="106"/>
    </location>
</feature>
<protein>
    <submittedName>
        <fullName evidence="11">Probable transcription factor Pig1p</fullName>
    </submittedName>
</protein>
<dbReference type="PROSITE" id="PS50157">
    <property type="entry name" value="ZINC_FINGER_C2H2_2"/>
    <property type="match status" value="2"/>
</dbReference>
<feature type="compositionally biased region" description="Low complexity" evidence="8">
    <location>
        <begin position="112"/>
        <end position="127"/>
    </location>
</feature>
<dbReference type="PROSITE" id="PS00463">
    <property type="entry name" value="ZN2_CY6_FUNGAL_1"/>
    <property type="match status" value="1"/>
</dbReference>
<dbReference type="GO" id="GO:0000981">
    <property type="term" value="F:DNA-binding transcription factor activity, RNA polymerase II-specific"/>
    <property type="evidence" value="ECO:0007669"/>
    <property type="project" value="InterPro"/>
</dbReference>
<accession>A0A1L7X7U5</accession>
<dbReference type="InterPro" id="IPR001138">
    <property type="entry name" value="Zn2Cys6_DnaBD"/>
</dbReference>
<dbReference type="CDD" id="cd00067">
    <property type="entry name" value="GAL4"/>
    <property type="match status" value="1"/>
</dbReference>
<dbReference type="GO" id="GO:0000785">
    <property type="term" value="C:chromatin"/>
    <property type="evidence" value="ECO:0007669"/>
    <property type="project" value="TreeGrafter"/>
</dbReference>
<evidence type="ECO:0000256" key="3">
    <source>
        <dbReference type="ARBA" id="ARBA00022737"/>
    </source>
</evidence>
<dbReference type="SUPFAM" id="SSF57667">
    <property type="entry name" value="beta-beta-alpha zinc fingers"/>
    <property type="match status" value="1"/>
</dbReference>
<evidence type="ECO:0000259" key="9">
    <source>
        <dbReference type="PROSITE" id="PS50048"/>
    </source>
</evidence>
<keyword evidence="5" id="KW-0862">Zinc</keyword>
<keyword evidence="12" id="KW-1185">Reference proteome</keyword>
<keyword evidence="2" id="KW-0479">Metal-binding</keyword>
<dbReference type="CDD" id="cd12148">
    <property type="entry name" value="fungal_TF_MHR"/>
    <property type="match status" value="1"/>
</dbReference>
<dbReference type="SMART" id="SM00355">
    <property type="entry name" value="ZnF_C2H2"/>
    <property type="match status" value="2"/>
</dbReference>
<dbReference type="Gene3D" id="3.30.160.60">
    <property type="entry name" value="Classic Zinc Finger"/>
    <property type="match status" value="2"/>
</dbReference>
<dbReference type="Pfam" id="PF00172">
    <property type="entry name" value="Zn_clus"/>
    <property type="match status" value="1"/>
</dbReference>
<evidence type="ECO:0000256" key="6">
    <source>
        <dbReference type="ARBA" id="ARBA00023242"/>
    </source>
</evidence>
<evidence type="ECO:0000256" key="7">
    <source>
        <dbReference type="PROSITE-ProRule" id="PRU00042"/>
    </source>
</evidence>
<dbReference type="InterPro" id="IPR036864">
    <property type="entry name" value="Zn2-C6_fun-type_DNA-bd_sf"/>
</dbReference>
<evidence type="ECO:0000256" key="1">
    <source>
        <dbReference type="ARBA" id="ARBA00004123"/>
    </source>
</evidence>
<reference evidence="11 12" key="1">
    <citation type="submission" date="2016-03" db="EMBL/GenBank/DDBJ databases">
        <authorList>
            <person name="Ploux O."/>
        </authorList>
    </citation>
    <scope>NUCLEOTIDE SEQUENCE [LARGE SCALE GENOMIC DNA]</scope>
    <source>
        <strain evidence="11 12">UAMH 11012</strain>
    </source>
</reference>
<dbReference type="Pfam" id="PF00096">
    <property type="entry name" value="zf-C2H2"/>
    <property type="match status" value="1"/>
</dbReference>
<dbReference type="InterPro" id="IPR013087">
    <property type="entry name" value="Znf_C2H2_type"/>
</dbReference>
<evidence type="ECO:0000259" key="10">
    <source>
        <dbReference type="PROSITE" id="PS50157"/>
    </source>
</evidence>
<gene>
    <name evidence="11" type="ORF">PAC_10990</name>
</gene>
<dbReference type="PANTHER" id="PTHR40626">
    <property type="entry name" value="MIP31509P"/>
    <property type="match status" value="1"/>
</dbReference>
<feature type="region of interest" description="Disordered" evidence="8">
    <location>
        <begin position="108"/>
        <end position="134"/>
    </location>
</feature>
<dbReference type="SUPFAM" id="SSF57701">
    <property type="entry name" value="Zn2/Cys6 DNA-binding domain"/>
    <property type="match status" value="1"/>
</dbReference>
<dbReference type="SMART" id="SM00066">
    <property type="entry name" value="GAL4"/>
    <property type="match status" value="1"/>
</dbReference>
<dbReference type="GO" id="GO:0005634">
    <property type="term" value="C:nucleus"/>
    <property type="evidence" value="ECO:0007669"/>
    <property type="project" value="UniProtKB-SubCell"/>
</dbReference>
<dbReference type="Gene3D" id="4.10.240.10">
    <property type="entry name" value="Zn(2)-C6 fungal-type DNA-binding domain"/>
    <property type="match status" value="1"/>
</dbReference>
<evidence type="ECO:0000256" key="5">
    <source>
        <dbReference type="ARBA" id="ARBA00022833"/>
    </source>
</evidence>
<dbReference type="EMBL" id="FJOG01000017">
    <property type="protein sequence ID" value="CZR61094.1"/>
    <property type="molecule type" value="Genomic_DNA"/>
</dbReference>
<dbReference type="InterPro" id="IPR036236">
    <property type="entry name" value="Znf_C2H2_sf"/>
</dbReference>
<dbReference type="AlphaFoldDB" id="A0A1L7X7U5"/>
<evidence type="ECO:0000313" key="12">
    <source>
        <dbReference type="Proteomes" id="UP000184330"/>
    </source>
</evidence>
<dbReference type="GO" id="GO:0008270">
    <property type="term" value="F:zinc ion binding"/>
    <property type="evidence" value="ECO:0007669"/>
    <property type="project" value="UniProtKB-KW"/>
</dbReference>
<dbReference type="Pfam" id="PF04082">
    <property type="entry name" value="Fungal_trans"/>
    <property type="match status" value="1"/>
</dbReference>
<dbReference type="InterPro" id="IPR007219">
    <property type="entry name" value="XnlR_reg_dom"/>
</dbReference>
<dbReference type="STRING" id="576137.A0A1L7X7U5"/>
<dbReference type="FunFam" id="3.30.160.60:FF:000065">
    <property type="entry name" value="B-cell CLL/lymphoma 6, member B"/>
    <property type="match status" value="1"/>
</dbReference>
<dbReference type="InterPro" id="IPR051059">
    <property type="entry name" value="VerF-like"/>
</dbReference>
<feature type="domain" description="C2H2-type" evidence="10">
    <location>
        <begin position="35"/>
        <end position="53"/>
    </location>
</feature>
<evidence type="ECO:0000313" key="11">
    <source>
        <dbReference type="EMBL" id="CZR61094.1"/>
    </source>
</evidence>
<organism evidence="11 12">
    <name type="scientific">Phialocephala subalpina</name>
    <dbReference type="NCBI Taxonomy" id="576137"/>
    <lineage>
        <taxon>Eukaryota</taxon>
        <taxon>Fungi</taxon>
        <taxon>Dikarya</taxon>
        <taxon>Ascomycota</taxon>
        <taxon>Pezizomycotina</taxon>
        <taxon>Leotiomycetes</taxon>
        <taxon>Helotiales</taxon>
        <taxon>Mollisiaceae</taxon>
        <taxon>Phialocephala</taxon>
        <taxon>Phialocephala fortinii species complex</taxon>
    </lineage>
</organism>
<name>A0A1L7X7U5_9HELO</name>
<keyword evidence="3" id="KW-0677">Repeat</keyword>
<sequence length="656" mass="75117">MEAQSLSTCNQCGKKFQRKAHLLRHQQQHSGDRPYSCKFCSKTFKRSDVLRDHFSRCEKRGSSAIPSSLERGRKRHACDECSRLKVKCDNNVPCRKCTEFGRKCIKTRPPATASSPEETPNPSTPDTGSDRNSIGFLLNCPSETDFIQEFPKSTTLSPNNKPDGFTNLAPPGRHFEQMGDMANGASVYQEYGHMIQENNLDVFLQQLDFSNFEHQTNNWQMPGENIILWSGPDAPFLDRAVLEQKAFEIKSKLKFAPHIMNPPHPPPPEILEALESITADNIAAWIKLYFRHWHKHAPLIHEATFNPCNAAIPLVLALVGLGAMYSKEPEHVAKVKALLDTIEWYIFSIPGLSDEYELQSRIYVKQGETVSQEWQQYQLEELQGAYLTVVLQYWTGNPTARTRVRQQRFPRVVAIFHHLEVLTMQHAPDYEIKDQATFKEWILKESFIRTATLAVMLDHAFGIFNNVPPRIQWAEIDLTFPSDDQFFKTANFDDMVAKSVQPKRSMKIKDAFQRLFAPLASAEQDLGALRQGVLTALDMQMLIHFLYTHVWSSTFSNPISSLPGTNIQLLTAPFKTAIHNWKIIWDEIKASALETEWNKLGFQRTAETYYDAVKSVLGVFEKRDGKFPPIPSDCEKGSHLKRLLSFWELEELHMER</sequence>
<dbReference type="GO" id="GO:0006351">
    <property type="term" value="P:DNA-templated transcription"/>
    <property type="evidence" value="ECO:0007669"/>
    <property type="project" value="InterPro"/>
</dbReference>
<proteinExistence type="predicted"/>
<dbReference type="PROSITE" id="PS50048">
    <property type="entry name" value="ZN2_CY6_FUNGAL_2"/>
    <property type="match status" value="1"/>
</dbReference>
<comment type="subcellular location">
    <subcellularLocation>
        <location evidence="1">Nucleus</location>
    </subcellularLocation>
</comment>
<dbReference type="Proteomes" id="UP000184330">
    <property type="component" value="Unassembled WGS sequence"/>
</dbReference>
<feature type="domain" description="C2H2-type" evidence="10">
    <location>
        <begin position="7"/>
        <end position="34"/>
    </location>
</feature>
<dbReference type="OrthoDB" id="10018191at2759"/>
<dbReference type="GO" id="GO:0000978">
    <property type="term" value="F:RNA polymerase II cis-regulatory region sequence-specific DNA binding"/>
    <property type="evidence" value="ECO:0007669"/>
    <property type="project" value="InterPro"/>
</dbReference>
<dbReference type="PANTHER" id="PTHR40626:SF11">
    <property type="entry name" value="ZINC FINGER PROTEIN YPR022C"/>
    <property type="match status" value="1"/>
</dbReference>
<evidence type="ECO:0000256" key="4">
    <source>
        <dbReference type="ARBA" id="ARBA00022771"/>
    </source>
</evidence>
<dbReference type="PROSITE" id="PS00028">
    <property type="entry name" value="ZINC_FINGER_C2H2_1"/>
    <property type="match status" value="1"/>
</dbReference>
<evidence type="ECO:0000256" key="8">
    <source>
        <dbReference type="SAM" id="MobiDB-lite"/>
    </source>
</evidence>
<keyword evidence="6" id="KW-0539">Nucleus</keyword>
<evidence type="ECO:0000256" key="2">
    <source>
        <dbReference type="ARBA" id="ARBA00022723"/>
    </source>
</evidence>